<dbReference type="CDD" id="cd17640">
    <property type="entry name" value="LC_FACS_like"/>
    <property type="match status" value="1"/>
</dbReference>
<dbReference type="InterPro" id="IPR020845">
    <property type="entry name" value="AMP-binding_CS"/>
</dbReference>
<dbReference type="PANTHER" id="PTHR43813">
    <property type="entry name" value="ACYL-ACTIVATING ENZYME 16, CHLOROPLASTIC-RELATED"/>
    <property type="match status" value="1"/>
</dbReference>
<dbReference type="GO" id="GO:0030497">
    <property type="term" value="P:fatty acid elongation"/>
    <property type="evidence" value="ECO:0007669"/>
    <property type="project" value="TreeGrafter"/>
</dbReference>
<accession>A0A977KYU4</accession>
<dbReference type="InterPro" id="IPR000873">
    <property type="entry name" value="AMP-dep_synth/lig_dom"/>
</dbReference>
<reference evidence="2" key="1">
    <citation type="submission" date="2021-04" db="EMBL/GenBank/DDBJ databases">
        <title>Genome sequence of Woronichinia naegeliana from Washington state freshwater lake bloom.</title>
        <authorList>
            <person name="Dreher T.W."/>
        </authorList>
    </citation>
    <scope>NUCLEOTIDE SEQUENCE</scope>
    <source>
        <strain evidence="2">WA131</strain>
    </source>
</reference>
<gene>
    <name evidence="2" type="ORF">KA717_06740</name>
</gene>
<dbReference type="InterPro" id="IPR052987">
    <property type="entry name" value="Chloroplast_AMP-bd_Enzymes"/>
</dbReference>
<dbReference type="PROSITE" id="PS00455">
    <property type="entry name" value="AMP_BINDING"/>
    <property type="match status" value="1"/>
</dbReference>
<dbReference type="AlphaFoldDB" id="A0A977KYU4"/>
<dbReference type="SUPFAM" id="SSF56801">
    <property type="entry name" value="Acetyl-CoA synthetase-like"/>
    <property type="match status" value="1"/>
</dbReference>
<dbReference type="EMBL" id="CP073041">
    <property type="protein sequence ID" value="UXE62459.1"/>
    <property type="molecule type" value="Genomic_DNA"/>
</dbReference>
<keyword evidence="2" id="KW-0436">Ligase</keyword>
<dbReference type="PANTHER" id="PTHR43813:SF1">
    <property type="entry name" value="ACYL-ACTIVATING ENZYME 16, CHLOROPLASTIC-RELATED"/>
    <property type="match status" value="1"/>
</dbReference>
<dbReference type="Proteomes" id="UP001065613">
    <property type="component" value="Chromosome"/>
</dbReference>
<proteinExistence type="predicted"/>
<dbReference type="KEGG" id="wna:KA717_06740"/>
<evidence type="ECO:0000259" key="1">
    <source>
        <dbReference type="Pfam" id="PF00501"/>
    </source>
</evidence>
<feature type="domain" description="AMP-dependent synthetase/ligase" evidence="1">
    <location>
        <begin position="21"/>
        <end position="452"/>
    </location>
</feature>
<evidence type="ECO:0000313" key="2">
    <source>
        <dbReference type="EMBL" id="UXE62459.1"/>
    </source>
</evidence>
<dbReference type="GO" id="GO:0008922">
    <property type="term" value="F:long-chain fatty acid [acyl-carrier-protein] ligase activity"/>
    <property type="evidence" value="ECO:0007669"/>
    <property type="project" value="TreeGrafter"/>
</dbReference>
<dbReference type="InterPro" id="IPR042099">
    <property type="entry name" value="ANL_N_sf"/>
</dbReference>
<dbReference type="Gene3D" id="3.40.50.12780">
    <property type="entry name" value="N-terminal domain of ligase-like"/>
    <property type="match status" value="2"/>
</dbReference>
<protein>
    <submittedName>
        <fullName evidence="2">Long-chain fatty acid--CoA ligase</fullName>
    </submittedName>
</protein>
<organism evidence="2">
    <name type="scientific">Woronichinia naegeliana WA131</name>
    <dbReference type="NCBI Taxonomy" id="2824559"/>
    <lineage>
        <taxon>Bacteria</taxon>
        <taxon>Bacillati</taxon>
        <taxon>Cyanobacteriota</taxon>
        <taxon>Cyanophyceae</taxon>
        <taxon>Synechococcales</taxon>
        <taxon>Coelosphaeriaceae</taxon>
        <taxon>Woronichinia</taxon>
    </lineage>
</organism>
<name>A0A977KYU4_9CYAN</name>
<dbReference type="Pfam" id="PF00501">
    <property type="entry name" value="AMP-binding"/>
    <property type="match status" value="1"/>
</dbReference>
<dbReference type="Pfam" id="PF23562">
    <property type="entry name" value="AMP-binding_C_3"/>
    <property type="match status" value="1"/>
</dbReference>
<sequence length="639" mass="71752">MAALVDYRSVKSLPEVWRIAAATFSGILALQDPHSKPPVSLTYGELYQKLEQFAIGLQQLGVQPQDKVAIFADNSPRWFIADQGSMLSGATNVVRSSQADREELLYILADSQSRSLIVEDRKTLDKLRTGLTDLALDFVILLSDETPDPDFPIKQLNFSQVLALSNDQELKPVDQNEQTLATLIYTSGTTGQPKGVMLSHGNLLHQVKELKAILHPQPGDRALSILPSWHSYERSGEYFLLSQGCTLIYTSIRTFKADLKKFKPDHMVGVPRLWESLYEGIQKQFRDQSEKEQELIHSFFKVSGRYMLMKRIAENLSLDHLHVSGFYRFFARLQCLLLSPLHQLGDRLIYQKVREGTGGNLKTLVSGGGSLAKHLDDFYEIVGIPLLVGYGLTETSPVTNARTPERNLRYSSGKPIPYTEIRIVDPETRQPLPPEAKGLVLIRGPQIMQGYYNKPEATAKVIDSDGWFDSGDLGWVTQANDLVLTGREKDTIVLSNGENIEPQPIEDACIRSPYIDQIMLVGQDQKSLGALIVPNLDALNQWIRSQSLGLTLPPEDTALAQLSQTDLYDKTILGLFRQELNREVKNRPGYRPDDQIKVFSLILEPFSQNNGMMTQTLKIKRPVVTEHYRGIIDGMFAKS</sequence>